<protein>
    <submittedName>
        <fullName evidence="1">Uncharacterized protein</fullName>
    </submittedName>
</protein>
<sequence length="109" mass="12699">MLKTKKIKIFQGDDSSTGRYSLWRSGLLVTVTKNTAQEERENNSIRCFPLKTLQYQIPHICQTQTKSHGLDHPTPLPNFSIKKIMYFKARSKDIKNSWPFFSKKSCNFV</sequence>
<reference evidence="1" key="1">
    <citation type="journal article" date="2023" name="Mol. Ecol. Resour.">
        <title>Chromosome-level genome assembly of a triploid poplar Populus alba 'Berolinensis'.</title>
        <authorList>
            <person name="Chen S."/>
            <person name="Yu Y."/>
            <person name="Wang X."/>
            <person name="Wang S."/>
            <person name="Zhang T."/>
            <person name="Zhou Y."/>
            <person name="He R."/>
            <person name="Meng N."/>
            <person name="Wang Y."/>
            <person name="Liu W."/>
            <person name="Liu Z."/>
            <person name="Liu J."/>
            <person name="Guo Q."/>
            <person name="Huang H."/>
            <person name="Sederoff R.R."/>
            <person name="Wang G."/>
            <person name="Qu G."/>
            <person name="Chen S."/>
        </authorList>
    </citation>
    <scope>NUCLEOTIDE SEQUENCE</scope>
    <source>
        <strain evidence="1">SC-2020</strain>
    </source>
</reference>
<accession>A0AAD6M816</accession>
<dbReference type="AlphaFoldDB" id="A0AAD6M816"/>
<comment type="caution">
    <text evidence="1">The sequence shown here is derived from an EMBL/GenBank/DDBJ whole genome shotgun (WGS) entry which is preliminary data.</text>
</comment>
<evidence type="ECO:0000313" key="2">
    <source>
        <dbReference type="Proteomes" id="UP001164929"/>
    </source>
</evidence>
<dbReference type="Proteomes" id="UP001164929">
    <property type="component" value="Chromosome 11"/>
</dbReference>
<name>A0AAD6M816_9ROSI</name>
<dbReference type="EMBL" id="JAQIZT010000011">
    <property type="protein sequence ID" value="KAJ6980636.1"/>
    <property type="molecule type" value="Genomic_DNA"/>
</dbReference>
<keyword evidence="2" id="KW-1185">Reference proteome</keyword>
<gene>
    <name evidence="1" type="ORF">NC653_028445</name>
</gene>
<proteinExistence type="predicted"/>
<evidence type="ECO:0000313" key="1">
    <source>
        <dbReference type="EMBL" id="KAJ6980636.1"/>
    </source>
</evidence>
<organism evidence="1 2">
    <name type="scientific">Populus alba x Populus x berolinensis</name>
    <dbReference type="NCBI Taxonomy" id="444605"/>
    <lineage>
        <taxon>Eukaryota</taxon>
        <taxon>Viridiplantae</taxon>
        <taxon>Streptophyta</taxon>
        <taxon>Embryophyta</taxon>
        <taxon>Tracheophyta</taxon>
        <taxon>Spermatophyta</taxon>
        <taxon>Magnoliopsida</taxon>
        <taxon>eudicotyledons</taxon>
        <taxon>Gunneridae</taxon>
        <taxon>Pentapetalae</taxon>
        <taxon>rosids</taxon>
        <taxon>fabids</taxon>
        <taxon>Malpighiales</taxon>
        <taxon>Salicaceae</taxon>
        <taxon>Saliceae</taxon>
        <taxon>Populus</taxon>
    </lineage>
</organism>